<comment type="similarity">
    <text evidence="6">Belongs to the HSP33 family.</text>
</comment>
<dbReference type="Pfam" id="PF01430">
    <property type="entry name" value="HSP33"/>
    <property type="match status" value="1"/>
</dbReference>
<dbReference type="Gene3D" id="3.55.30.10">
    <property type="entry name" value="Hsp33 domain"/>
    <property type="match status" value="1"/>
</dbReference>
<evidence type="ECO:0000313" key="7">
    <source>
        <dbReference type="EMBL" id="EIC30531.1"/>
    </source>
</evidence>
<feature type="disulfide bond" description="Redox-active" evidence="6">
    <location>
        <begin position="224"/>
        <end position="226"/>
    </location>
</feature>
<evidence type="ECO:0000256" key="5">
    <source>
        <dbReference type="ARBA" id="ARBA00023284"/>
    </source>
</evidence>
<dbReference type="HOGENOM" id="CLU_054493_0_0_6"/>
<proteinExistence type="inferred from homology"/>
<evidence type="ECO:0000256" key="3">
    <source>
        <dbReference type="ARBA" id="ARBA00023157"/>
    </source>
</evidence>
<keyword evidence="5 6" id="KW-0676">Redox-active center</keyword>
<dbReference type="STRING" id="686340.Metal_2842"/>
<evidence type="ECO:0000256" key="4">
    <source>
        <dbReference type="ARBA" id="ARBA00023186"/>
    </source>
</evidence>
<dbReference type="CDD" id="cd00498">
    <property type="entry name" value="Hsp33"/>
    <property type="match status" value="1"/>
</dbReference>
<dbReference type="SUPFAM" id="SSF64397">
    <property type="entry name" value="Hsp33 domain"/>
    <property type="match status" value="1"/>
</dbReference>
<dbReference type="RefSeq" id="WP_005373184.1">
    <property type="nucleotide sequence ID" value="NZ_CM001475.1"/>
</dbReference>
<dbReference type="InterPro" id="IPR016153">
    <property type="entry name" value="Heat_shock_Hsp33_N"/>
</dbReference>
<dbReference type="GO" id="GO:0042026">
    <property type="term" value="P:protein refolding"/>
    <property type="evidence" value="ECO:0007669"/>
    <property type="project" value="TreeGrafter"/>
</dbReference>
<organism evidence="7 8">
    <name type="scientific">Methylomicrobium album BG8</name>
    <dbReference type="NCBI Taxonomy" id="686340"/>
    <lineage>
        <taxon>Bacteria</taxon>
        <taxon>Pseudomonadati</taxon>
        <taxon>Pseudomonadota</taxon>
        <taxon>Gammaproteobacteria</taxon>
        <taxon>Methylococcales</taxon>
        <taxon>Methylococcaceae</taxon>
        <taxon>Methylomicrobium</taxon>
    </lineage>
</organism>
<dbReference type="InterPro" id="IPR000397">
    <property type="entry name" value="Heat_shock_Hsp33"/>
</dbReference>
<reference evidence="7 8" key="1">
    <citation type="journal article" date="2013" name="Genome Announc.">
        <title>Genome Sequence of the Obligate Gammaproteobacterial Methanotroph Methylomicrobium album Strain BG8.</title>
        <authorList>
            <person name="Kits K.D."/>
            <person name="Kalyuzhnaya M.G."/>
            <person name="Klotz M.G."/>
            <person name="Jetten M.S."/>
            <person name="Op den Camp H.J."/>
            <person name="Vuilleumier S."/>
            <person name="Bringel F."/>
            <person name="Dispirito A.A."/>
            <person name="Murrell J.C."/>
            <person name="Bruce D."/>
            <person name="Cheng J.F."/>
            <person name="Copeland A."/>
            <person name="Goodwin L."/>
            <person name="Hauser L."/>
            <person name="Lajus A."/>
            <person name="Land M.L."/>
            <person name="Lapidus A."/>
            <person name="Lucas S."/>
            <person name="Medigue C."/>
            <person name="Pitluck S."/>
            <person name="Woyke T."/>
            <person name="Zeytun A."/>
            <person name="Stein L.Y."/>
        </authorList>
    </citation>
    <scope>NUCLEOTIDE SEQUENCE [LARGE SCALE GENOMIC DNA]</scope>
    <source>
        <strain evidence="7 8">BG8</strain>
    </source>
</reference>
<dbReference type="HAMAP" id="MF_00117">
    <property type="entry name" value="HslO"/>
    <property type="match status" value="1"/>
</dbReference>
<dbReference type="Gene3D" id="1.10.287.480">
    <property type="entry name" value="helix hairpin bin"/>
    <property type="match status" value="1"/>
</dbReference>
<evidence type="ECO:0000256" key="2">
    <source>
        <dbReference type="ARBA" id="ARBA00022833"/>
    </source>
</evidence>
<sequence>MEEDILRRFIFEECGVRGEWVRLSDSWQNAKLNQHGNAVVQETLGQALAAAVLLSATIKFEGSVIMQAQGDGAFRTLVAQATHDRKIRGLVRHAGEVQSGHLESMFGEGRLVLTIRPDNADPYQGIVPLKGANLAAALQTYFVQSEQLDTRLWLFANEQVAAGLLLQELPEHKDFKTDWERIVMLADTLTAPEMLSLDCESLLRRLFHEEKVRLFDAEPVRFECTCSKQKIEYALRTLGQQELAHLLAEKGAVEVGCEFCNKQYHFDRIDVQKLLADKLSIYRADTGTQH</sequence>
<dbReference type="PANTHER" id="PTHR30111:SF1">
    <property type="entry name" value="33 KDA CHAPERONIN"/>
    <property type="match status" value="1"/>
</dbReference>
<accession>H8GL50</accession>
<keyword evidence="1 6" id="KW-0963">Cytoplasm</keyword>
<gene>
    <name evidence="6" type="primary">hslO</name>
    <name evidence="7" type="ORF">Metal_2842</name>
</gene>
<evidence type="ECO:0000313" key="8">
    <source>
        <dbReference type="Proteomes" id="UP000005090"/>
    </source>
</evidence>
<dbReference type="Gene3D" id="3.90.1280.10">
    <property type="entry name" value="HSP33 redox switch-like"/>
    <property type="match status" value="1"/>
</dbReference>
<dbReference type="AlphaFoldDB" id="H8GL50"/>
<comment type="subcellular location">
    <subcellularLocation>
        <location evidence="6">Cytoplasm</location>
    </subcellularLocation>
</comment>
<name>H8GL50_METAL</name>
<dbReference type="eggNOG" id="COG1281">
    <property type="taxonomic scope" value="Bacteria"/>
</dbReference>
<dbReference type="PIRSF" id="PIRSF005261">
    <property type="entry name" value="Heat_shock_Hsp33"/>
    <property type="match status" value="1"/>
</dbReference>
<dbReference type="NCBIfam" id="NF001033">
    <property type="entry name" value="PRK00114.1"/>
    <property type="match status" value="1"/>
</dbReference>
<dbReference type="GO" id="GO:0051082">
    <property type="term" value="F:unfolded protein binding"/>
    <property type="evidence" value="ECO:0007669"/>
    <property type="project" value="UniProtKB-UniRule"/>
</dbReference>
<keyword evidence="4 6" id="KW-0143">Chaperone</keyword>
<feature type="disulfide bond" description="Redox-active" evidence="6">
    <location>
        <begin position="257"/>
        <end position="260"/>
    </location>
</feature>
<keyword evidence="2 6" id="KW-0862">Zinc</keyword>
<keyword evidence="3 6" id="KW-1015">Disulfide bond</keyword>
<comment type="PTM">
    <text evidence="6">Under oxidizing conditions two disulfide bonds are formed involving the reactive cysteines. Under reducing conditions zinc is bound to the reactive cysteines and the protein is inactive.</text>
</comment>
<comment type="function">
    <text evidence="6">Redox regulated molecular chaperone. Protects both thermally unfolding and oxidatively damaged proteins from irreversible aggregation. Plays an important role in the bacterial defense system toward oxidative stress.</text>
</comment>
<evidence type="ECO:0000256" key="6">
    <source>
        <dbReference type="HAMAP-Rule" id="MF_00117"/>
    </source>
</evidence>
<dbReference type="EMBL" id="CM001475">
    <property type="protein sequence ID" value="EIC30531.1"/>
    <property type="molecule type" value="Genomic_DNA"/>
</dbReference>
<keyword evidence="8" id="KW-1185">Reference proteome</keyword>
<dbReference type="GO" id="GO:0044183">
    <property type="term" value="F:protein folding chaperone"/>
    <property type="evidence" value="ECO:0007669"/>
    <property type="project" value="TreeGrafter"/>
</dbReference>
<evidence type="ECO:0000256" key="1">
    <source>
        <dbReference type="ARBA" id="ARBA00022490"/>
    </source>
</evidence>
<protein>
    <recommendedName>
        <fullName evidence="6">33 kDa chaperonin</fullName>
    </recommendedName>
    <alternativeName>
        <fullName evidence="6">Heat shock protein 33 homolog</fullName>
        <shortName evidence="6">HSP33</shortName>
    </alternativeName>
</protein>
<dbReference type="PANTHER" id="PTHR30111">
    <property type="entry name" value="33 KDA CHAPERONIN"/>
    <property type="match status" value="1"/>
</dbReference>
<dbReference type="GO" id="GO:0005737">
    <property type="term" value="C:cytoplasm"/>
    <property type="evidence" value="ECO:0007669"/>
    <property type="project" value="UniProtKB-SubCell"/>
</dbReference>
<dbReference type="SUPFAM" id="SSF118352">
    <property type="entry name" value="HSP33 redox switch-like"/>
    <property type="match status" value="1"/>
</dbReference>
<dbReference type="Proteomes" id="UP000005090">
    <property type="component" value="Chromosome"/>
</dbReference>
<dbReference type="InterPro" id="IPR016154">
    <property type="entry name" value="Heat_shock_Hsp33_C"/>
</dbReference>
<dbReference type="InterPro" id="IPR023212">
    <property type="entry name" value="Hsp33_helix_hairpin_bin_dom_sf"/>
</dbReference>